<gene>
    <name evidence="1" type="ORF">JYP50_08125</name>
</gene>
<evidence type="ECO:0000313" key="2">
    <source>
        <dbReference type="Proteomes" id="UP000664303"/>
    </source>
</evidence>
<dbReference type="Proteomes" id="UP000664303">
    <property type="component" value="Unassembled WGS sequence"/>
</dbReference>
<sequence length="69" mass="7872">MPFLIKAGVTVKELPPRFGGRITEDTASPIEEEFTRRCRRAGPMILAQIRPQLSLVSARRRSRCYIART</sequence>
<dbReference type="EMBL" id="JAFKCZ010000005">
    <property type="protein sequence ID" value="MBN7796554.1"/>
    <property type="molecule type" value="Genomic_DNA"/>
</dbReference>
<protein>
    <submittedName>
        <fullName evidence="1">Uncharacterized protein</fullName>
    </submittedName>
</protein>
<comment type="caution">
    <text evidence="1">The sequence shown here is derived from an EMBL/GenBank/DDBJ whole genome shotgun (WGS) entry which is preliminary data.</text>
</comment>
<name>A0A939DEF2_9GAMM</name>
<reference evidence="1" key="1">
    <citation type="submission" date="2021-02" db="EMBL/GenBank/DDBJ databases">
        <title>PHA producing bacteria isolated from coastal sediment in Guangdong, Shenzhen.</title>
        <authorList>
            <person name="Zheng W."/>
            <person name="Yu S."/>
            <person name="Huang Y."/>
        </authorList>
    </citation>
    <scope>NUCLEOTIDE SEQUENCE</scope>
    <source>
        <strain evidence="1">TN14-10</strain>
    </source>
</reference>
<accession>A0A939DEF2</accession>
<evidence type="ECO:0000313" key="1">
    <source>
        <dbReference type="EMBL" id="MBN7796554.1"/>
    </source>
</evidence>
<organism evidence="1 2">
    <name type="scientific">Parahaliea mediterranea</name>
    <dbReference type="NCBI Taxonomy" id="651086"/>
    <lineage>
        <taxon>Bacteria</taxon>
        <taxon>Pseudomonadati</taxon>
        <taxon>Pseudomonadota</taxon>
        <taxon>Gammaproteobacteria</taxon>
        <taxon>Cellvibrionales</taxon>
        <taxon>Halieaceae</taxon>
        <taxon>Parahaliea</taxon>
    </lineage>
</organism>
<keyword evidence="2" id="KW-1185">Reference proteome</keyword>
<proteinExistence type="predicted"/>
<dbReference type="AlphaFoldDB" id="A0A939DEF2"/>